<dbReference type="AlphaFoldDB" id="A0A485MDK4"/>
<sequence>MWSDVLWVFCVPRASAVVFVPVASSLARAPPLAPELLGIREDVHSGVATGVHNPGYKTREEPLSHRDRAVRSR</sequence>
<proteinExistence type="predicted"/>
<evidence type="ECO:0000256" key="2">
    <source>
        <dbReference type="SAM" id="SignalP"/>
    </source>
</evidence>
<feature type="non-terminal residue" evidence="3">
    <location>
        <position position="73"/>
    </location>
</feature>
<evidence type="ECO:0000313" key="3">
    <source>
        <dbReference type="EMBL" id="VFV18188.1"/>
    </source>
</evidence>
<gene>
    <name evidence="3" type="ORF">LYPA_23C018088</name>
</gene>
<reference evidence="3 4" key="1">
    <citation type="submission" date="2019-01" db="EMBL/GenBank/DDBJ databases">
        <authorList>
            <person name="Alioto T."/>
            <person name="Alioto T."/>
        </authorList>
    </citation>
    <scope>NUCLEOTIDE SEQUENCE [LARGE SCALE GENOMIC DNA]</scope>
</reference>
<feature type="region of interest" description="Disordered" evidence="1">
    <location>
        <begin position="49"/>
        <end position="73"/>
    </location>
</feature>
<keyword evidence="4" id="KW-1185">Reference proteome</keyword>
<keyword evidence="2" id="KW-0732">Signal</keyword>
<accession>A0A485MDK4</accession>
<protein>
    <recommendedName>
        <fullName evidence="5">Secreted protein</fullName>
    </recommendedName>
</protein>
<feature type="compositionally biased region" description="Basic and acidic residues" evidence="1">
    <location>
        <begin position="57"/>
        <end position="73"/>
    </location>
</feature>
<feature type="signal peptide" evidence="2">
    <location>
        <begin position="1"/>
        <end position="16"/>
    </location>
</feature>
<evidence type="ECO:0000256" key="1">
    <source>
        <dbReference type="SAM" id="MobiDB-lite"/>
    </source>
</evidence>
<dbReference type="Proteomes" id="UP000386466">
    <property type="component" value="Unassembled WGS sequence"/>
</dbReference>
<evidence type="ECO:0000313" key="4">
    <source>
        <dbReference type="Proteomes" id="UP000386466"/>
    </source>
</evidence>
<evidence type="ECO:0008006" key="5">
    <source>
        <dbReference type="Google" id="ProtNLM"/>
    </source>
</evidence>
<feature type="chain" id="PRO_5019828685" description="Secreted protein" evidence="2">
    <location>
        <begin position="17"/>
        <end position="73"/>
    </location>
</feature>
<name>A0A485MDK4_LYNPA</name>
<dbReference type="EMBL" id="CAAGRJ010000669">
    <property type="protein sequence ID" value="VFV18188.1"/>
    <property type="molecule type" value="Genomic_DNA"/>
</dbReference>
<organism evidence="3 4">
    <name type="scientific">Lynx pardinus</name>
    <name type="common">Iberian lynx</name>
    <name type="synonym">Felis pardina</name>
    <dbReference type="NCBI Taxonomy" id="191816"/>
    <lineage>
        <taxon>Eukaryota</taxon>
        <taxon>Metazoa</taxon>
        <taxon>Chordata</taxon>
        <taxon>Craniata</taxon>
        <taxon>Vertebrata</taxon>
        <taxon>Euteleostomi</taxon>
        <taxon>Mammalia</taxon>
        <taxon>Eutheria</taxon>
        <taxon>Laurasiatheria</taxon>
        <taxon>Carnivora</taxon>
        <taxon>Feliformia</taxon>
        <taxon>Felidae</taxon>
        <taxon>Felinae</taxon>
        <taxon>Lynx</taxon>
    </lineage>
</organism>